<keyword evidence="3" id="KW-0418">Kinase</keyword>
<dbReference type="InterPro" id="IPR011009">
    <property type="entry name" value="Kinase-like_dom_sf"/>
</dbReference>
<evidence type="ECO:0000259" key="6">
    <source>
        <dbReference type="PROSITE" id="PS50011"/>
    </source>
</evidence>
<dbReference type="GO" id="GO:0005524">
    <property type="term" value="F:ATP binding"/>
    <property type="evidence" value="ECO:0007669"/>
    <property type="project" value="UniProtKB-UniRule"/>
</dbReference>
<evidence type="ECO:0000256" key="4">
    <source>
        <dbReference type="ARBA" id="ARBA00022840"/>
    </source>
</evidence>
<dbReference type="Proteomes" id="UP000317691">
    <property type="component" value="Unassembled WGS sequence"/>
</dbReference>
<dbReference type="Gene3D" id="1.25.40.10">
    <property type="entry name" value="Tetratricopeptide repeat domain"/>
    <property type="match status" value="2"/>
</dbReference>
<dbReference type="PANTHER" id="PTHR43289:SF6">
    <property type="entry name" value="SERINE_THREONINE-PROTEIN KINASE NEKL-3"/>
    <property type="match status" value="1"/>
</dbReference>
<dbReference type="SUPFAM" id="SSF56112">
    <property type="entry name" value="Protein kinase-like (PK-like)"/>
    <property type="match status" value="1"/>
</dbReference>
<dbReference type="Gene3D" id="1.10.510.10">
    <property type="entry name" value="Transferase(Phosphotransferase) domain 1"/>
    <property type="match status" value="1"/>
</dbReference>
<dbReference type="AlphaFoldDB" id="A0A538TJH6"/>
<dbReference type="CDD" id="cd14014">
    <property type="entry name" value="STKc_PknB_like"/>
    <property type="match status" value="1"/>
</dbReference>
<feature type="domain" description="Protein kinase" evidence="6">
    <location>
        <begin position="12"/>
        <end position="282"/>
    </location>
</feature>
<reference evidence="7 8" key="1">
    <citation type="journal article" date="2019" name="Nat. Microbiol.">
        <title>Mediterranean grassland soil C-N compound turnover is dependent on rainfall and depth, and is mediated by genomically divergent microorganisms.</title>
        <authorList>
            <person name="Diamond S."/>
            <person name="Andeer P.F."/>
            <person name="Li Z."/>
            <person name="Crits-Christoph A."/>
            <person name="Burstein D."/>
            <person name="Anantharaman K."/>
            <person name="Lane K.R."/>
            <person name="Thomas B.C."/>
            <person name="Pan C."/>
            <person name="Northen T.R."/>
            <person name="Banfield J.F."/>
        </authorList>
    </citation>
    <scope>NUCLEOTIDE SEQUENCE [LARGE SCALE GENOMIC DNA]</scope>
    <source>
        <strain evidence="7">WS_9</strain>
    </source>
</reference>
<evidence type="ECO:0000256" key="2">
    <source>
        <dbReference type="ARBA" id="ARBA00022741"/>
    </source>
</evidence>
<sequence length="752" mass="83144">MTLTRGTWLGPYEIVGPLGAGGMGEVYRARDTRLGRDVAIKALPPAFAADPARLSRFRREAQTLASLNHPNIAAIYGLEETAGTPHLVLELVEGETLAARLARGALPQGEALALGIQIAGAIEAAHERGIVHRDLKPGNVMINPGGMAKVLDFGLAKSDPGPASGTMLSDSPTLSEHPATVAGVILGTAAYMSPEQARGKPVDRRTDVWSFGCVLYECFAGRPAFAGETASDLIARILEREPDWATMPAGSPPRIREILRRCLRKNADERPRDIRDVRLELSDIASGSGKAAAGREKSIAVLPFENQSGADDEFFADGVTDEILNALAQVEGLRVAARASCFAFKGRREDLRAIGEKLDVTTVLEGTVRRAGPRLRITVQLANAADGYQLWSERYDREMTDVFAVQDEIASAIATRLRGTMHAEADRSRARGGTENLEAYELVLRGRALLIKRGRFMLQAIALFEKAISIDPRYAEPLASLSDSYRLMGTFGVAPFAEVMSKSKDLAERALAIDPRLVEAWATLAAVEEQYDRNFARSDSLYERALEYEPRNATTRAQWALWRAIRGVMPDETAIAELRRAVHDDPLNPWVGSMHSYLLGITGRHTESTAEAERSMGLDEESFFARWNLMRAHAWAGRYDRAIREAPALLGDSGRHHWALGLLAWTYGRADRAGQARACYDELEGRSRHEFVSPCWLSVAAGCADLEEPAIRWAERAVAERDPLLLWSRRLPFWEYHRERPQFKEVMRDVWE</sequence>
<dbReference type="EMBL" id="VBOZ01000029">
    <property type="protein sequence ID" value="TMQ63778.1"/>
    <property type="molecule type" value="Genomic_DNA"/>
</dbReference>
<protein>
    <recommendedName>
        <fullName evidence="6">Protein kinase domain-containing protein</fullName>
    </recommendedName>
</protein>
<dbReference type="SUPFAM" id="SSF48452">
    <property type="entry name" value="TPR-like"/>
    <property type="match status" value="2"/>
</dbReference>
<dbReference type="PROSITE" id="PS00108">
    <property type="entry name" value="PROTEIN_KINASE_ST"/>
    <property type="match status" value="1"/>
</dbReference>
<keyword evidence="2 5" id="KW-0547">Nucleotide-binding</keyword>
<dbReference type="GO" id="GO:0004674">
    <property type="term" value="F:protein serine/threonine kinase activity"/>
    <property type="evidence" value="ECO:0007669"/>
    <property type="project" value="TreeGrafter"/>
</dbReference>
<dbReference type="InterPro" id="IPR008271">
    <property type="entry name" value="Ser/Thr_kinase_AS"/>
</dbReference>
<dbReference type="Pfam" id="PF00069">
    <property type="entry name" value="Pkinase"/>
    <property type="match status" value="1"/>
</dbReference>
<organism evidence="7 8">
    <name type="scientific">Eiseniibacteriota bacterium</name>
    <dbReference type="NCBI Taxonomy" id="2212470"/>
    <lineage>
        <taxon>Bacteria</taxon>
        <taxon>Candidatus Eiseniibacteriota</taxon>
    </lineage>
</organism>
<dbReference type="PANTHER" id="PTHR43289">
    <property type="entry name" value="MITOGEN-ACTIVATED PROTEIN KINASE KINASE KINASE 20-RELATED"/>
    <property type="match status" value="1"/>
</dbReference>
<dbReference type="InterPro" id="IPR011990">
    <property type="entry name" value="TPR-like_helical_dom_sf"/>
</dbReference>
<evidence type="ECO:0000313" key="7">
    <source>
        <dbReference type="EMBL" id="TMQ63778.1"/>
    </source>
</evidence>
<proteinExistence type="predicted"/>
<keyword evidence="1" id="KW-0808">Transferase</keyword>
<evidence type="ECO:0000256" key="1">
    <source>
        <dbReference type="ARBA" id="ARBA00022679"/>
    </source>
</evidence>
<feature type="binding site" evidence="5">
    <location>
        <position position="41"/>
    </location>
    <ligand>
        <name>ATP</name>
        <dbReference type="ChEBI" id="CHEBI:30616"/>
    </ligand>
</feature>
<evidence type="ECO:0000256" key="3">
    <source>
        <dbReference type="ARBA" id="ARBA00022777"/>
    </source>
</evidence>
<name>A0A538TJH6_UNCEI</name>
<evidence type="ECO:0000256" key="5">
    <source>
        <dbReference type="PROSITE-ProRule" id="PRU10141"/>
    </source>
</evidence>
<comment type="caution">
    <text evidence="7">The sequence shown here is derived from an EMBL/GenBank/DDBJ whole genome shotgun (WGS) entry which is preliminary data.</text>
</comment>
<gene>
    <name evidence="7" type="ORF">E6K79_09025</name>
</gene>
<dbReference type="InterPro" id="IPR017441">
    <property type="entry name" value="Protein_kinase_ATP_BS"/>
</dbReference>
<dbReference type="PROSITE" id="PS00107">
    <property type="entry name" value="PROTEIN_KINASE_ATP"/>
    <property type="match status" value="1"/>
</dbReference>
<dbReference type="Gene3D" id="3.40.50.10070">
    <property type="entry name" value="TolB, N-terminal domain"/>
    <property type="match status" value="1"/>
</dbReference>
<keyword evidence="4 5" id="KW-0067">ATP-binding</keyword>
<evidence type="ECO:0000313" key="8">
    <source>
        <dbReference type="Proteomes" id="UP000317691"/>
    </source>
</evidence>
<dbReference type="InterPro" id="IPR000719">
    <property type="entry name" value="Prot_kinase_dom"/>
</dbReference>
<dbReference type="PROSITE" id="PS50011">
    <property type="entry name" value="PROTEIN_KINASE_DOM"/>
    <property type="match status" value="1"/>
</dbReference>
<dbReference type="SMART" id="SM00220">
    <property type="entry name" value="S_TKc"/>
    <property type="match status" value="1"/>
</dbReference>
<dbReference type="Gene3D" id="3.30.200.20">
    <property type="entry name" value="Phosphorylase Kinase, domain 1"/>
    <property type="match status" value="1"/>
</dbReference>
<accession>A0A538TJH6</accession>